<reference evidence="2" key="1">
    <citation type="journal article" date="2012" name="MBio">
        <title>Comparative genome analysis of Trichophyton rubrum and related dermatophytes reveals candidate genes involved in infection.</title>
        <authorList>
            <person name="Martinez D.A."/>
            <person name="Oliver B.G."/>
            <person name="Graeser Y."/>
            <person name="Goldberg J.M."/>
            <person name="Li W."/>
            <person name="Martinez-Rossi N.M."/>
            <person name="Monod M."/>
            <person name="Shelest E."/>
            <person name="Barton R.C."/>
            <person name="Birch E."/>
            <person name="Brakhage A.A."/>
            <person name="Chen Z."/>
            <person name="Gurr S.J."/>
            <person name="Heiman D."/>
            <person name="Heitman J."/>
            <person name="Kosti I."/>
            <person name="Rossi A."/>
            <person name="Saif S."/>
            <person name="Samalova M."/>
            <person name="Saunders C.W."/>
            <person name="Shea T."/>
            <person name="Summerbell R.C."/>
            <person name="Xu J."/>
            <person name="Young S."/>
            <person name="Zeng Q."/>
            <person name="Birren B.W."/>
            <person name="Cuomo C.A."/>
            <person name="White T.C."/>
        </authorList>
    </citation>
    <scope>NUCLEOTIDE SEQUENCE [LARGE SCALE GENOMIC DNA]</scope>
    <source>
        <strain evidence="2">ATCC MYA-4606 / CBS 127.97</strain>
    </source>
</reference>
<organism evidence="1 2">
    <name type="scientific">Trichophyton equinum (strain ATCC MYA-4606 / CBS 127.97)</name>
    <name type="common">Horse ringworm fungus</name>
    <dbReference type="NCBI Taxonomy" id="559882"/>
    <lineage>
        <taxon>Eukaryota</taxon>
        <taxon>Fungi</taxon>
        <taxon>Dikarya</taxon>
        <taxon>Ascomycota</taxon>
        <taxon>Pezizomycotina</taxon>
        <taxon>Eurotiomycetes</taxon>
        <taxon>Eurotiomycetidae</taxon>
        <taxon>Onygenales</taxon>
        <taxon>Arthrodermataceae</taxon>
        <taxon>Trichophyton</taxon>
    </lineage>
</organism>
<keyword evidence="2" id="KW-1185">Reference proteome</keyword>
<dbReference type="Proteomes" id="UP000009169">
    <property type="component" value="Unassembled WGS sequence"/>
</dbReference>
<dbReference type="AlphaFoldDB" id="F2Q5V0"/>
<evidence type="ECO:0000313" key="2">
    <source>
        <dbReference type="Proteomes" id="UP000009169"/>
    </source>
</evidence>
<sequence length="172" mass="19190">MAVSLAMEFFVSSVSFCLYSRRHRPNTIVRKDVVAKSQGRVIWMSEPQRAKGWACRDGLGDEQQIPLIFKSTVVFSHAKHPRFPRFCMNELACLEKVALIQKAHTHTECKESRQTTEMAASIAFSTGLHPQAWPGGTDISRAGAVMATASRMANLTTLPEESRQQRSPGTLR</sequence>
<gene>
    <name evidence="1" type="ORF">TEQG_08472</name>
</gene>
<dbReference type="EMBL" id="DS995813">
    <property type="protein sequence ID" value="EGE09518.1"/>
    <property type="molecule type" value="Genomic_DNA"/>
</dbReference>
<proteinExistence type="predicted"/>
<evidence type="ECO:0000313" key="1">
    <source>
        <dbReference type="EMBL" id="EGE09518.1"/>
    </source>
</evidence>
<dbReference type="HOGENOM" id="CLU_1556380_0_0_1"/>
<protein>
    <submittedName>
        <fullName evidence="1">Uncharacterized protein</fullName>
    </submittedName>
</protein>
<accession>F2Q5V0</accession>
<dbReference type="VEuPathDB" id="FungiDB:TEQG_08472"/>
<name>F2Q5V0_TRIEC</name>